<feature type="compositionally biased region" description="Basic and acidic residues" evidence="1">
    <location>
        <begin position="369"/>
        <end position="385"/>
    </location>
</feature>
<accession>A0A438MZV5</accession>
<protein>
    <submittedName>
        <fullName evidence="2">Uncharacterized protein</fullName>
    </submittedName>
</protein>
<evidence type="ECO:0000256" key="1">
    <source>
        <dbReference type="SAM" id="MobiDB-lite"/>
    </source>
</evidence>
<organism evidence="2 3">
    <name type="scientific">Exophiala mesophila</name>
    <name type="common">Black yeast-like fungus</name>
    <dbReference type="NCBI Taxonomy" id="212818"/>
    <lineage>
        <taxon>Eukaryota</taxon>
        <taxon>Fungi</taxon>
        <taxon>Dikarya</taxon>
        <taxon>Ascomycota</taxon>
        <taxon>Pezizomycotina</taxon>
        <taxon>Eurotiomycetes</taxon>
        <taxon>Chaetothyriomycetidae</taxon>
        <taxon>Chaetothyriales</taxon>
        <taxon>Herpotrichiellaceae</taxon>
        <taxon>Exophiala</taxon>
    </lineage>
</organism>
<reference evidence="2 3" key="1">
    <citation type="submission" date="2017-03" db="EMBL/GenBank/DDBJ databases">
        <title>Genomes of endolithic fungi from Antarctica.</title>
        <authorList>
            <person name="Coleine C."/>
            <person name="Masonjones S."/>
            <person name="Stajich J.E."/>
        </authorList>
    </citation>
    <scope>NUCLEOTIDE SEQUENCE [LARGE SCALE GENOMIC DNA]</scope>
    <source>
        <strain evidence="2 3">CCFEE 6314</strain>
    </source>
</reference>
<name>A0A438MZV5_EXOME</name>
<dbReference type="EMBL" id="NAJM01000034">
    <property type="protein sequence ID" value="RVX68901.1"/>
    <property type="molecule type" value="Genomic_DNA"/>
</dbReference>
<dbReference type="VEuPathDB" id="FungiDB:PV10_03049"/>
<sequence>MSSDSLHLHDLFYRHDLYELDTSLTDPPHPIRDSSPQVSPVRQHDQTSSRESLSGTSDPQTDHVSVDLGGPEKPIPNFRPQLWRHLDKQRDSLNLDLFWPIKLESHGSDDEDGGDIDDLDEDQEDLNKDLFPIQGLRPLLTFHNLRYLQLNGMMQSYQPLIWATCWVNKNLSTLHLEMALEPEMRQPPFEPREGKPSFRRIDRHWTYDPSAEVDEEYTEYLGFHGEGRLHEEFGYGEYLDQQAIRGAQFLVASQMPRENLRYLPIRNLTLQNFALDAGPFYKWFDPKKLREINLRGDCLDTGFFLPDDMKFKVKVTGPSANPARLIAPGEVKIVDVPSRKNPVSPPDMNVNGSNLKNKISQIVPLWKNKGNENKESKENKENVKG</sequence>
<evidence type="ECO:0000313" key="2">
    <source>
        <dbReference type="EMBL" id="RVX68901.1"/>
    </source>
</evidence>
<gene>
    <name evidence="2" type="ORF">B0A52_07556</name>
</gene>
<feature type="region of interest" description="Disordered" evidence="1">
    <location>
        <begin position="24"/>
        <end position="73"/>
    </location>
</feature>
<proteinExistence type="predicted"/>
<dbReference type="Proteomes" id="UP000288859">
    <property type="component" value="Unassembled WGS sequence"/>
</dbReference>
<evidence type="ECO:0000313" key="3">
    <source>
        <dbReference type="Proteomes" id="UP000288859"/>
    </source>
</evidence>
<comment type="caution">
    <text evidence="2">The sequence shown here is derived from an EMBL/GenBank/DDBJ whole genome shotgun (WGS) entry which is preliminary data.</text>
</comment>
<dbReference type="AlphaFoldDB" id="A0A438MZV5"/>
<dbReference type="OrthoDB" id="5368934at2759"/>
<feature type="region of interest" description="Disordered" evidence="1">
    <location>
        <begin position="366"/>
        <end position="385"/>
    </location>
</feature>
<feature type="compositionally biased region" description="Polar residues" evidence="1">
    <location>
        <begin position="49"/>
        <end position="59"/>
    </location>
</feature>